<dbReference type="AlphaFoldDB" id="A0A1X0NZN9"/>
<evidence type="ECO:0000259" key="3">
    <source>
        <dbReference type="PROSITE" id="PS50009"/>
    </source>
</evidence>
<evidence type="ECO:0000256" key="1">
    <source>
        <dbReference type="ARBA" id="ARBA00022658"/>
    </source>
</evidence>
<dbReference type="InterPro" id="IPR036964">
    <property type="entry name" value="RASGEF_cat_dom_sf"/>
</dbReference>
<proteinExistence type="predicted"/>
<dbReference type="SUPFAM" id="SSF48366">
    <property type="entry name" value="Ras GEF"/>
    <property type="match status" value="1"/>
</dbReference>
<evidence type="ECO:0000313" key="5">
    <source>
        <dbReference type="EMBL" id="ORC89679.1"/>
    </source>
</evidence>
<evidence type="ECO:0000256" key="2">
    <source>
        <dbReference type="PROSITE-ProRule" id="PRU00168"/>
    </source>
</evidence>
<keyword evidence="6" id="KW-1185">Reference proteome</keyword>
<dbReference type="OrthoDB" id="241137at2759"/>
<dbReference type="RefSeq" id="XP_028883745.1">
    <property type="nucleotide sequence ID" value="XM_029024922.1"/>
</dbReference>
<dbReference type="Proteomes" id="UP000192257">
    <property type="component" value="Unassembled WGS sequence"/>
</dbReference>
<dbReference type="Pfam" id="PF00618">
    <property type="entry name" value="RasGEF_N"/>
    <property type="match status" value="1"/>
</dbReference>
<dbReference type="EMBL" id="NBCO01000011">
    <property type="protein sequence ID" value="ORC89679.1"/>
    <property type="molecule type" value="Genomic_DNA"/>
</dbReference>
<feature type="domain" description="Ras-GEF" evidence="3">
    <location>
        <begin position="452"/>
        <end position="735"/>
    </location>
</feature>
<sequence>MDVREEYVGSEERRTFLTNDLLRDMVGIYLRSIGMNEVATKMYAEAKTIHNNKSEADETNERLLLLLMNRCAVPRPTTSHSIPPCELEWILSPHTTTRAVIRRLLSNAKKKLTRQFHSMHLPRPDELSQQHILYSNHVNMWSPQDDADALYVKGKKGKGPGMLLFGTLNQLIEELTHVSVLPLSSLSEEKVLAQEKFTFTFLRQHRYFALSHTVLAKLMERFLLPFSIKLTFEHFEGHGISIHAPGTSLSRIISTSQVTNNVTENKEENNNNHNYHNHNPLSRFSPSASLWLCVYRKIQLRVLSVLTLWLHKYPQHFDEEMRQCLSLFLEDACYTSQPWSDCPSQLTEMAEFLRCYLTEKDNKSLQREQECSSIKCSCQSFCQIPPTLESFPITCTKRNTHQTNSSIKTSLDEPLSILSLTNTKDFTIQGESLDDTFITSAKEVLQLFMSVSVDDYATTLTSLHRELFASLQGESLLHMTYRSSGVYLCSTYFRHSSLGIFLSTSSDLSAWVVSVLLHSAVVDSHELRHLRVTTSPGEKFINVYSCMVDLVVALLRLNNLHGAIGIYNGLQHPFIQRLMEHPRLSPLFPVAKLQNISYLGSILRYDSEKNNSEINEDETVKFLENYLGGLFDADIHPPVPPIQPYLKQLNRLQEEMPSFLTVRKNELYPQFVNKVASENIVVVNWRKYMIIEEMLTRIIAWQITPKNNSRDETFELQFANQKQYVVQQPWLLARMVNEFICML</sequence>
<reference evidence="5 6" key="1">
    <citation type="submission" date="2017-03" db="EMBL/GenBank/DDBJ databases">
        <title>An alternative strategy for trypanosome survival in the mammalian bloodstream revealed through genome and transcriptome analysis of the ubiquitous bovine parasite Trypanosoma (Megatrypanum) theileri.</title>
        <authorList>
            <person name="Kelly S."/>
            <person name="Ivens A."/>
            <person name="Mott A."/>
            <person name="O'Neill E."/>
            <person name="Emms D."/>
            <person name="Macleod O."/>
            <person name="Voorheis P."/>
            <person name="Matthews J."/>
            <person name="Matthews K."/>
            <person name="Carrington M."/>
        </authorList>
    </citation>
    <scope>NUCLEOTIDE SEQUENCE [LARGE SCALE GENOMIC DNA]</scope>
    <source>
        <strain evidence="5">Edinburgh</strain>
    </source>
</reference>
<dbReference type="PROSITE" id="PS50212">
    <property type="entry name" value="RASGEF_NTER"/>
    <property type="match status" value="1"/>
</dbReference>
<evidence type="ECO:0000259" key="4">
    <source>
        <dbReference type="PROSITE" id="PS50212"/>
    </source>
</evidence>
<dbReference type="PANTHER" id="PTHR23113:SF366">
    <property type="entry name" value="RAS GUANINE NUCLEOTIDE EXCHANGE FACTOR R"/>
    <property type="match status" value="1"/>
</dbReference>
<organism evidence="5 6">
    <name type="scientific">Trypanosoma theileri</name>
    <dbReference type="NCBI Taxonomy" id="67003"/>
    <lineage>
        <taxon>Eukaryota</taxon>
        <taxon>Discoba</taxon>
        <taxon>Euglenozoa</taxon>
        <taxon>Kinetoplastea</taxon>
        <taxon>Metakinetoplastina</taxon>
        <taxon>Trypanosomatida</taxon>
        <taxon>Trypanosomatidae</taxon>
        <taxon>Trypanosoma</taxon>
    </lineage>
</organism>
<dbReference type="GO" id="GO:0005886">
    <property type="term" value="C:plasma membrane"/>
    <property type="evidence" value="ECO:0007669"/>
    <property type="project" value="TreeGrafter"/>
</dbReference>
<dbReference type="InterPro" id="IPR001895">
    <property type="entry name" value="RASGEF_cat_dom"/>
</dbReference>
<dbReference type="InterPro" id="IPR008937">
    <property type="entry name" value="Ras-like_GEF"/>
</dbReference>
<feature type="domain" description="N-terminal Ras-GEF" evidence="4">
    <location>
        <begin position="159"/>
        <end position="361"/>
    </location>
</feature>
<dbReference type="Pfam" id="PF00617">
    <property type="entry name" value="RasGEF"/>
    <property type="match status" value="1"/>
</dbReference>
<gene>
    <name evidence="5" type="ORF">TM35_000112130</name>
</gene>
<comment type="caution">
    <text evidence="5">The sequence shown here is derived from an EMBL/GenBank/DDBJ whole genome shotgun (WGS) entry which is preliminary data.</text>
</comment>
<dbReference type="VEuPathDB" id="TriTrypDB:TM35_000112130"/>
<evidence type="ECO:0008006" key="7">
    <source>
        <dbReference type="Google" id="ProtNLM"/>
    </source>
</evidence>
<dbReference type="GO" id="GO:0005085">
    <property type="term" value="F:guanyl-nucleotide exchange factor activity"/>
    <property type="evidence" value="ECO:0007669"/>
    <property type="project" value="UniProtKB-KW"/>
</dbReference>
<evidence type="ECO:0000313" key="6">
    <source>
        <dbReference type="Proteomes" id="UP000192257"/>
    </source>
</evidence>
<dbReference type="Gene3D" id="1.10.840.10">
    <property type="entry name" value="Ras guanine-nucleotide exchange factors catalytic domain"/>
    <property type="match status" value="1"/>
</dbReference>
<accession>A0A1X0NZN9</accession>
<dbReference type="PANTHER" id="PTHR23113">
    <property type="entry name" value="GUANINE NUCLEOTIDE EXCHANGE FACTOR"/>
    <property type="match status" value="1"/>
</dbReference>
<dbReference type="STRING" id="67003.A0A1X0NZN9"/>
<dbReference type="PROSITE" id="PS50009">
    <property type="entry name" value="RASGEF_CAT"/>
    <property type="match status" value="1"/>
</dbReference>
<dbReference type="InterPro" id="IPR023578">
    <property type="entry name" value="Ras_GEF_dom_sf"/>
</dbReference>
<dbReference type="InterPro" id="IPR000651">
    <property type="entry name" value="Ras-like_Gua-exchang_fac_N"/>
</dbReference>
<keyword evidence="1 2" id="KW-0344">Guanine-nucleotide releasing factor</keyword>
<protein>
    <recommendedName>
        <fullName evidence="7">Ras-GEF domain-containing protein</fullName>
    </recommendedName>
</protein>
<dbReference type="GeneID" id="39984702"/>
<name>A0A1X0NZN9_9TRYP</name>
<dbReference type="Gene3D" id="1.20.870.10">
    <property type="entry name" value="Son of sevenless (SoS) protein Chain: S domain 1"/>
    <property type="match status" value="1"/>
</dbReference>
<dbReference type="GO" id="GO:0007265">
    <property type="term" value="P:Ras protein signal transduction"/>
    <property type="evidence" value="ECO:0007669"/>
    <property type="project" value="TreeGrafter"/>
</dbReference>